<dbReference type="Pfam" id="PF06253">
    <property type="entry name" value="MTTB"/>
    <property type="match status" value="1"/>
</dbReference>
<evidence type="ECO:0000256" key="3">
    <source>
        <dbReference type="ARBA" id="ARBA00022679"/>
    </source>
</evidence>
<dbReference type="GO" id="GO:0008168">
    <property type="term" value="F:methyltransferase activity"/>
    <property type="evidence" value="ECO:0007669"/>
    <property type="project" value="UniProtKB-KW"/>
</dbReference>
<gene>
    <name evidence="4" type="ORF">S06H3_08629</name>
</gene>
<dbReference type="AlphaFoldDB" id="X1MUT1"/>
<sequence length="80" mass="8186">CTAPVTNAGTLIVHNAEVLGGITLSQLTNKGAPVIYGSSTTMFDLINVTSPVGTPELSMISAAVAKLAQYYNLPSYVAGT</sequence>
<organism evidence="4">
    <name type="scientific">marine sediment metagenome</name>
    <dbReference type="NCBI Taxonomy" id="412755"/>
    <lineage>
        <taxon>unclassified sequences</taxon>
        <taxon>metagenomes</taxon>
        <taxon>ecological metagenomes</taxon>
    </lineage>
</organism>
<dbReference type="Gene3D" id="3.20.20.480">
    <property type="entry name" value="Trimethylamine methyltransferase-like"/>
    <property type="match status" value="1"/>
</dbReference>
<feature type="non-terminal residue" evidence="4">
    <location>
        <position position="1"/>
    </location>
</feature>
<proteinExistence type="inferred from homology"/>
<comment type="similarity">
    <text evidence="1">Belongs to the trimethylamine methyltransferase family.</text>
</comment>
<comment type="caution">
    <text evidence="4">The sequence shown here is derived from an EMBL/GenBank/DDBJ whole genome shotgun (WGS) entry which is preliminary data.</text>
</comment>
<accession>X1MUT1</accession>
<evidence type="ECO:0000256" key="1">
    <source>
        <dbReference type="ARBA" id="ARBA00007137"/>
    </source>
</evidence>
<dbReference type="GO" id="GO:0015948">
    <property type="term" value="P:methanogenesis"/>
    <property type="evidence" value="ECO:0007669"/>
    <property type="project" value="InterPro"/>
</dbReference>
<dbReference type="InterPro" id="IPR038601">
    <property type="entry name" value="MttB-like_sf"/>
</dbReference>
<dbReference type="EMBL" id="BARV01003668">
    <property type="protein sequence ID" value="GAI10134.1"/>
    <property type="molecule type" value="Genomic_DNA"/>
</dbReference>
<evidence type="ECO:0000256" key="2">
    <source>
        <dbReference type="ARBA" id="ARBA00022603"/>
    </source>
</evidence>
<dbReference type="GO" id="GO:0032259">
    <property type="term" value="P:methylation"/>
    <property type="evidence" value="ECO:0007669"/>
    <property type="project" value="UniProtKB-KW"/>
</dbReference>
<evidence type="ECO:0000313" key="4">
    <source>
        <dbReference type="EMBL" id="GAI10134.1"/>
    </source>
</evidence>
<dbReference type="InterPro" id="IPR010426">
    <property type="entry name" value="MTTB_MeTrfase"/>
</dbReference>
<keyword evidence="2" id="KW-0489">Methyltransferase</keyword>
<name>X1MUT1_9ZZZZ</name>
<keyword evidence="3" id="KW-0808">Transferase</keyword>
<protein>
    <submittedName>
        <fullName evidence="4">Uncharacterized protein</fullName>
    </submittedName>
</protein>
<reference evidence="4" key="1">
    <citation type="journal article" date="2014" name="Front. Microbiol.">
        <title>High frequency of phylogenetically diverse reductive dehalogenase-homologous genes in deep subseafloor sedimentary metagenomes.</title>
        <authorList>
            <person name="Kawai M."/>
            <person name="Futagami T."/>
            <person name="Toyoda A."/>
            <person name="Takaki Y."/>
            <person name="Nishi S."/>
            <person name="Hori S."/>
            <person name="Arai W."/>
            <person name="Tsubouchi T."/>
            <person name="Morono Y."/>
            <person name="Uchiyama I."/>
            <person name="Ito T."/>
            <person name="Fujiyama A."/>
            <person name="Inagaki F."/>
            <person name="Takami H."/>
        </authorList>
    </citation>
    <scope>NUCLEOTIDE SEQUENCE</scope>
    <source>
        <strain evidence="4">Expedition CK06-06</strain>
    </source>
</reference>